<dbReference type="Gene3D" id="3.10.580.10">
    <property type="entry name" value="CBS-domain"/>
    <property type="match status" value="1"/>
</dbReference>
<dbReference type="GO" id="GO:0015095">
    <property type="term" value="F:magnesium ion transmembrane transporter activity"/>
    <property type="evidence" value="ECO:0007669"/>
    <property type="project" value="UniProtKB-UniRule"/>
</dbReference>
<dbReference type="Pfam" id="PF00571">
    <property type="entry name" value="CBS"/>
    <property type="match status" value="2"/>
</dbReference>
<comment type="subunit">
    <text evidence="9">Homodimer.</text>
</comment>
<keyword evidence="7 9" id="KW-0472">Membrane</keyword>
<keyword evidence="3 9" id="KW-0813">Transport</keyword>
<sequence>MEMLNLFRSAIAANNRERLADLLEEVQAFDQARLLLDLTTDERQVIYGLLGPEMLADILQELDYDEQLPVVEELGVKRFTQVLNEMSSDDAADLLGSFKETLAEKYLGMMRREDADDVRELLAYPEETAGGLMTTEYVAIKKASTVKETIESLRLIAPDAETIYYIYVTNNKNQLAGVLSLRDLIVAGPGETIGSIMSEKVVSVPVTMDQEEVAAVIDKYDFLAVPVINDDNVLLGIVTVDDVLDVLKEEATEDIGQLSAIRKIDELEVSAFQSAKRRLPWLILLLFVDLLSGNIISFFEVTLNQLVILAAFIPLITDMAGNTGTQSLAVVVRGLALGEFTREDVWGIVKREAGTGLLIGTVCGLLVAAIAFVWQGNPYLGLVIGFSLWATLITATLAGAVIPLIINTFRIDPAVASGPFITTINDIVGLIIYFSTATFFMSKLI</sequence>
<dbReference type="GO" id="GO:0046872">
    <property type="term" value="F:metal ion binding"/>
    <property type="evidence" value="ECO:0007669"/>
    <property type="project" value="UniProtKB-KW"/>
</dbReference>
<gene>
    <name evidence="11" type="primary">mgtE</name>
    <name evidence="11" type="ORF">MFMK1_000040</name>
</gene>
<evidence type="ECO:0000256" key="4">
    <source>
        <dbReference type="ARBA" id="ARBA00022692"/>
    </source>
</evidence>
<dbReference type="InterPro" id="IPR036739">
    <property type="entry name" value="SLC41_membr_dom_sf"/>
</dbReference>
<dbReference type="RefSeq" id="WP_366923185.1">
    <property type="nucleotide sequence ID" value="NZ_CP121694.1"/>
</dbReference>
<dbReference type="Gene3D" id="1.25.60.10">
    <property type="entry name" value="MgtE N-terminal domain-like"/>
    <property type="match status" value="1"/>
</dbReference>
<dbReference type="SUPFAM" id="SSF158791">
    <property type="entry name" value="MgtE N-terminal domain-like"/>
    <property type="match status" value="1"/>
</dbReference>
<dbReference type="Pfam" id="PF01769">
    <property type="entry name" value="MgtE"/>
    <property type="match status" value="1"/>
</dbReference>
<dbReference type="InterPro" id="IPR038076">
    <property type="entry name" value="MgtE_N_sf"/>
</dbReference>
<keyword evidence="4 9" id="KW-0812">Transmembrane</keyword>
<evidence type="ECO:0000313" key="11">
    <source>
        <dbReference type="EMBL" id="WRO20282.1"/>
    </source>
</evidence>
<name>A0AAU0UI76_9FIRM</name>
<comment type="similarity">
    <text evidence="2 9">Belongs to the SLC41A transporter family.</text>
</comment>
<dbReference type="InterPro" id="IPR006667">
    <property type="entry name" value="SLC41_membr_dom"/>
</dbReference>
<dbReference type="InterPro" id="IPR000644">
    <property type="entry name" value="CBS_dom"/>
</dbReference>
<accession>A0AAU0UI76</accession>
<dbReference type="Proteomes" id="UP001329915">
    <property type="component" value="Chromosome"/>
</dbReference>
<keyword evidence="9" id="KW-0479">Metal-binding</keyword>
<evidence type="ECO:0000256" key="9">
    <source>
        <dbReference type="RuleBase" id="RU362011"/>
    </source>
</evidence>
<evidence type="ECO:0000256" key="5">
    <source>
        <dbReference type="ARBA" id="ARBA00022842"/>
    </source>
</evidence>
<evidence type="ECO:0000256" key="8">
    <source>
        <dbReference type="PROSITE-ProRule" id="PRU00703"/>
    </source>
</evidence>
<feature type="transmembrane region" description="Helical" evidence="9">
    <location>
        <begin position="279"/>
        <end position="299"/>
    </location>
</feature>
<comment type="subcellular location">
    <subcellularLocation>
        <location evidence="9">Cell membrane</location>
        <topology evidence="9">Multi-pass membrane protein</topology>
    </subcellularLocation>
    <subcellularLocation>
        <location evidence="1">Membrane</location>
        <topology evidence="1">Multi-pass membrane protein</topology>
    </subcellularLocation>
</comment>
<dbReference type="AlphaFoldDB" id="A0AAU0UI76"/>
<dbReference type="InterPro" id="IPR046342">
    <property type="entry name" value="CBS_dom_sf"/>
</dbReference>
<dbReference type="NCBIfam" id="TIGR00400">
    <property type="entry name" value="mgtE"/>
    <property type="match status" value="1"/>
</dbReference>
<dbReference type="PANTHER" id="PTHR43773:SF1">
    <property type="entry name" value="MAGNESIUM TRANSPORTER MGTE"/>
    <property type="match status" value="1"/>
</dbReference>
<dbReference type="SMART" id="SM00116">
    <property type="entry name" value="CBS"/>
    <property type="match status" value="2"/>
</dbReference>
<reference evidence="11 12" key="1">
    <citation type="submission" date="2023-04" db="EMBL/GenBank/DDBJ databases">
        <authorList>
            <person name="Hsu D."/>
        </authorList>
    </citation>
    <scope>NUCLEOTIDE SEQUENCE [LARGE SCALE GENOMIC DNA]</scope>
    <source>
        <strain evidence="11 12">MK1</strain>
    </source>
</reference>
<keyword evidence="12" id="KW-1185">Reference proteome</keyword>
<dbReference type="GO" id="GO:0005886">
    <property type="term" value="C:plasma membrane"/>
    <property type="evidence" value="ECO:0007669"/>
    <property type="project" value="UniProtKB-SubCell"/>
</dbReference>
<organism evidence="11 12">
    <name type="scientific">Metallumcola ferriviriculae</name>
    <dbReference type="NCBI Taxonomy" id="3039180"/>
    <lineage>
        <taxon>Bacteria</taxon>
        <taxon>Bacillati</taxon>
        <taxon>Bacillota</taxon>
        <taxon>Clostridia</taxon>
        <taxon>Neomoorellales</taxon>
        <taxon>Desulfitibacteraceae</taxon>
        <taxon>Metallumcola</taxon>
    </lineage>
</organism>
<dbReference type="InterPro" id="IPR006669">
    <property type="entry name" value="MgtE_transporter"/>
</dbReference>
<proteinExistence type="inferred from homology"/>
<feature type="transmembrane region" description="Helical" evidence="9">
    <location>
        <begin position="353"/>
        <end position="374"/>
    </location>
</feature>
<evidence type="ECO:0000256" key="1">
    <source>
        <dbReference type="ARBA" id="ARBA00004141"/>
    </source>
</evidence>
<evidence type="ECO:0000256" key="7">
    <source>
        <dbReference type="ARBA" id="ARBA00023136"/>
    </source>
</evidence>
<evidence type="ECO:0000256" key="6">
    <source>
        <dbReference type="ARBA" id="ARBA00022989"/>
    </source>
</evidence>
<keyword evidence="8" id="KW-0129">CBS domain</keyword>
<protein>
    <recommendedName>
        <fullName evidence="9">Magnesium transporter MgtE</fullName>
    </recommendedName>
</protein>
<dbReference type="Pfam" id="PF03448">
    <property type="entry name" value="MgtE_N"/>
    <property type="match status" value="1"/>
</dbReference>
<keyword evidence="5 9" id="KW-0460">Magnesium</keyword>
<evidence type="ECO:0000256" key="3">
    <source>
        <dbReference type="ARBA" id="ARBA00022448"/>
    </source>
</evidence>
<feature type="transmembrane region" description="Helical" evidence="9">
    <location>
        <begin position="418"/>
        <end position="441"/>
    </location>
</feature>
<feature type="domain" description="CBS" evidence="10">
    <location>
        <begin position="133"/>
        <end position="195"/>
    </location>
</feature>
<evidence type="ECO:0000259" key="10">
    <source>
        <dbReference type="PROSITE" id="PS51371"/>
    </source>
</evidence>
<feature type="domain" description="CBS" evidence="10">
    <location>
        <begin position="197"/>
        <end position="253"/>
    </location>
</feature>
<feature type="transmembrane region" description="Helical" evidence="9">
    <location>
        <begin position="380"/>
        <end position="406"/>
    </location>
</feature>
<dbReference type="EMBL" id="CP121694">
    <property type="protein sequence ID" value="WRO20282.1"/>
    <property type="molecule type" value="Genomic_DNA"/>
</dbReference>
<dbReference type="SMART" id="SM00924">
    <property type="entry name" value="MgtE_N"/>
    <property type="match status" value="1"/>
</dbReference>
<dbReference type="Gene3D" id="1.10.357.20">
    <property type="entry name" value="SLC41 divalent cation transporters, integral membrane domain"/>
    <property type="match status" value="1"/>
</dbReference>
<dbReference type="InterPro" id="IPR006668">
    <property type="entry name" value="Mg_transptr_MgtE_intracell_dom"/>
</dbReference>
<keyword evidence="9" id="KW-1003">Cell membrane</keyword>
<evidence type="ECO:0000256" key="2">
    <source>
        <dbReference type="ARBA" id="ARBA00009749"/>
    </source>
</evidence>
<comment type="caution">
    <text evidence="9">Lacks conserved residue(s) required for the propagation of feature annotation.</text>
</comment>
<dbReference type="PROSITE" id="PS51371">
    <property type="entry name" value="CBS"/>
    <property type="match status" value="2"/>
</dbReference>
<keyword evidence="6 9" id="KW-1133">Transmembrane helix</keyword>
<dbReference type="PANTHER" id="PTHR43773">
    <property type="entry name" value="MAGNESIUM TRANSPORTER MGTE"/>
    <property type="match status" value="1"/>
</dbReference>
<dbReference type="SUPFAM" id="SSF54631">
    <property type="entry name" value="CBS-domain pair"/>
    <property type="match status" value="1"/>
</dbReference>
<dbReference type="CDD" id="cd04606">
    <property type="entry name" value="CBS_pair_Mg_transporter"/>
    <property type="match status" value="1"/>
</dbReference>
<dbReference type="SUPFAM" id="SSF161093">
    <property type="entry name" value="MgtE membrane domain-like"/>
    <property type="match status" value="1"/>
</dbReference>
<evidence type="ECO:0000313" key="12">
    <source>
        <dbReference type="Proteomes" id="UP001329915"/>
    </source>
</evidence>
<comment type="function">
    <text evidence="9">Acts as a magnesium transporter.</text>
</comment>
<dbReference type="KEGG" id="dbc:MFMK1_000040"/>